<reference evidence="2 3" key="1">
    <citation type="submission" date="2020-10" db="EMBL/GenBank/DDBJ databases">
        <title>Sequencing the genomes of 1000 actinobacteria strains.</title>
        <authorList>
            <person name="Klenk H.-P."/>
        </authorList>
    </citation>
    <scope>NUCLEOTIDE SEQUENCE [LARGE SCALE GENOMIC DNA]</scope>
    <source>
        <strain evidence="2 3">DSM 7307</strain>
    </source>
</reference>
<name>A0ABR9IUH7_RHIVS</name>
<evidence type="ECO:0000256" key="1">
    <source>
        <dbReference type="SAM" id="MobiDB-lite"/>
    </source>
</evidence>
<accession>A0ABR9IUH7</accession>
<dbReference type="RefSeq" id="WP_192730478.1">
    <property type="nucleotide sequence ID" value="NZ_BAAAVL010000014.1"/>
</dbReference>
<organism evidence="2 3">
    <name type="scientific">Rhizobium viscosum</name>
    <name type="common">Arthrobacter viscosus</name>
    <dbReference type="NCBI Taxonomy" id="1673"/>
    <lineage>
        <taxon>Bacteria</taxon>
        <taxon>Pseudomonadati</taxon>
        <taxon>Pseudomonadota</taxon>
        <taxon>Alphaproteobacteria</taxon>
        <taxon>Hyphomicrobiales</taxon>
        <taxon>Rhizobiaceae</taxon>
        <taxon>Rhizobium/Agrobacterium group</taxon>
        <taxon>Rhizobium</taxon>
    </lineage>
</organism>
<comment type="caution">
    <text evidence="2">The sequence shown here is derived from an EMBL/GenBank/DDBJ whole genome shotgun (WGS) entry which is preliminary data.</text>
</comment>
<sequence>MNEMTTSDMLRDPLIRQMLRADRISLASFATLLDTASRRQARRAAESILPQPAAPEAWRGEALSSP</sequence>
<evidence type="ECO:0000313" key="3">
    <source>
        <dbReference type="Proteomes" id="UP000620262"/>
    </source>
</evidence>
<protein>
    <submittedName>
        <fullName evidence="2">Uncharacterized protein</fullName>
    </submittedName>
</protein>
<evidence type="ECO:0000313" key="2">
    <source>
        <dbReference type="EMBL" id="MBE1506838.1"/>
    </source>
</evidence>
<dbReference type="Proteomes" id="UP000620262">
    <property type="component" value="Unassembled WGS sequence"/>
</dbReference>
<feature type="region of interest" description="Disordered" evidence="1">
    <location>
        <begin position="40"/>
        <end position="66"/>
    </location>
</feature>
<gene>
    <name evidence="2" type="ORF">H4W29_004019</name>
</gene>
<proteinExistence type="predicted"/>
<dbReference type="EMBL" id="JADBEC010000001">
    <property type="protein sequence ID" value="MBE1506838.1"/>
    <property type="molecule type" value="Genomic_DNA"/>
</dbReference>
<keyword evidence="3" id="KW-1185">Reference proteome</keyword>